<accession>A0A197JVQ4</accession>
<keyword evidence="1" id="KW-0472">Membrane</keyword>
<dbReference type="Proteomes" id="UP000078512">
    <property type="component" value="Unassembled WGS sequence"/>
</dbReference>
<sequence length="449" mass="50592">MAMQGTLNLDCIAADPYSRYLYGVASANEGSSTSNDGYADSIIVLVRSNASPTNLATLTWEVFSHTNNSKELYPVSDTWTAIRGPSTYGWTSDRLIHRSYYTNATYGNALHFLTSDVGHQLTIAGVEYETNLLWPNSFFELREEVRAFIRPETEDFNWIYSSFDYSRQGFFSTNKGRSTRFLTYHGETFFLSGTFTQNDSCPVILTASVGTRFDERCAYQGVLNRGTYVAQHYVFGGNRNGMTFFGGVFEVDDVYKMYTTEKQEGRKYFEHTIVRTDNSSSFSVDQNWQVIGGLIEGQEPFVVALTSAGLYQFTIFGQAAGTLEGPYKVRILDNLNSSPLRVVSKLKNKIQAIDVAGELEQQQNQSRAIIGGVVGAVVVMAVLAIGYSMWRRAQRRKEFRKNEEEERERRLKAAGLMSIVGKHEVHSMGIIPEDECIPEQTRFRTISQP</sequence>
<dbReference type="OrthoDB" id="2444659at2759"/>
<dbReference type="EMBL" id="KV442043">
    <property type="protein sequence ID" value="OAQ29053.1"/>
    <property type="molecule type" value="Genomic_DNA"/>
</dbReference>
<proteinExistence type="predicted"/>
<gene>
    <name evidence="2" type="ORF">K457DRAFT_19468</name>
</gene>
<evidence type="ECO:0000313" key="2">
    <source>
        <dbReference type="EMBL" id="OAQ29053.1"/>
    </source>
</evidence>
<reference evidence="2 3" key="1">
    <citation type="submission" date="2016-05" db="EMBL/GenBank/DDBJ databases">
        <title>Genome sequencing reveals origins of a unique bacterial endosymbiosis in the earliest lineages of terrestrial Fungi.</title>
        <authorList>
            <consortium name="DOE Joint Genome Institute"/>
            <person name="Uehling J."/>
            <person name="Gryganskyi A."/>
            <person name="Hameed K."/>
            <person name="Tschaplinski T."/>
            <person name="Misztal P."/>
            <person name="Wu S."/>
            <person name="Desiro A."/>
            <person name="Vande Pol N."/>
            <person name="Du Z.-Y."/>
            <person name="Zienkiewicz A."/>
            <person name="Zienkiewicz K."/>
            <person name="Morin E."/>
            <person name="Tisserant E."/>
            <person name="Splivallo R."/>
            <person name="Hainaut M."/>
            <person name="Henrissat B."/>
            <person name="Ohm R."/>
            <person name="Kuo A."/>
            <person name="Yan J."/>
            <person name="Lipzen A."/>
            <person name="Nolan M."/>
            <person name="Labutti K."/>
            <person name="Barry K."/>
            <person name="Goldstein A."/>
            <person name="Labbe J."/>
            <person name="Schadt C."/>
            <person name="Tuskan G."/>
            <person name="Grigoriev I."/>
            <person name="Martin F."/>
            <person name="Vilgalys R."/>
            <person name="Bonito G."/>
        </authorList>
    </citation>
    <scope>NUCLEOTIDE SEQUENCE [LARGE SCALE GENOMIC DNA]</scope>
    <source>
        <strain evidence="2 3">AG-77</strain>
    </source>
</reference>
<keyword evidence="3" id="KW-1185">Reference proteome</keyword>
<feature type="transmembrane region" description="Helical" evidence="1">
    <location>
        <begin position="368"/>
        <end position="390"/>
    </location>
</feature>
<keyword evidence="1" id="KW-0812">Transmembrane</keyword>
<dbReference type="AlphaFoldDB" id="A0A197JVQ4"/>
<organism evidence="2 3">
    <name type="scientific">Linnemannia elongata AG-77</name>
    <dbReference type="NCBI Taxonomy" id="1314771"/>
    <lineage>
        <taxon>Eukaryota</taxon>
        <taxon>Fungi</taxon>
        <taxon>Fungi incertae sedis</taxon>
        <taxon>Mucoromycota</taxon>
        <taxon>Mortierellomycotina</taxon>
        <taxon>Mortierellomycetes</taxon>
        <taxon>Mortierellales</taxon>
        <taxon>Mortierellaceae</taxon>
        <taxon>Linnemannia</taxon>
    </lineage>
</organism>
<protein>
    <recommendedName>
        <fullName evidence="4">Transmembrane protein</fullName>
    </recommendedName>
</protein>
<evidence type="ECO:0000313" key="3">
    <source>
        <dbReference type="Proteomes" id="UP000078512"/>
    </source>
</evidence>
<evidence type="ECO:0008006" key="4">
    <source>
        <dbReference type="Google" id="ProtNLM"/>
    </source>
</evidence>
<keyword evidence="1" id="KW-1133">Transmembrane helix</keyword>
<evidence type="ECO:0000256" key="1">
    <source>
        <dbReference type="SAM" id="Phobius"/>
    </source>
</evidence>
<name>A0A197JVQ4_9FUNG</name>